<evidence type="ECO:0000256" key="3">
    <source>
        <dbReference type="ARBA" id="ARBA00023110"/>
    </source>
</evidence>
<protein>
    <recommendedName>
        <fullName evidence="6">Peptidyl-prolyl cis-trans isomerase</fullName>
        <ecNumber evidence="6">5.2.1.8</ecNumber>
    </recommendedName>
</protein>
<evidence type="ECO:0000313" key="9">
    <source>
        <dbReference type="Proteomes" id="UP000598271"/>
    </source>
</evidence>
<name>A0A8J3GAS0_9BACT</name>
<dbReference type="EMBL" id="BMXF01000003">
    <property type="protein sequence ID" value="GHB76801.1"/>
    <property type="molecule type" value="Genomic_DNA"/>
</dbReference>
<feature type="domain" description="PPIase FKBP-type" evidence="7">
    <location>
        <begin position="217"/>
        <end position="301"/>
    </location>
</feature>
<dbReference type="PROSITE" id="PS50059">
    <property type="entry name" value="FKBP_PPIASE"/>
    <property type="match status" value="1"/>
</dbReference>
<evidence type="ECO:0000313" key="8">
    <source>
        <dbReference type="EMBL" id="GHB76801.1"/>
    </source>
</evidence>
<dbReference type="InterPro" id="IPR001179">
    <property type="entry name" value="PPIase_FKBP_dom"/>
</dbReference>
<gene>
    <name evidence="8" type="ORF">GCM10007390_33470</name>
</gene>
<comment type="catalytic activity">
    <reaction evidence="1 5 6">
        <text>[protein]-peptidylproline (omega=180) = [protein]-peptidylproline (omega=0)</text>
        <dbReference type="Rhea" id="RHEA:16237"/>
        <dbReference type="Rhea" id="RHEA-COMP:10747"/>
        <dbReference type="Rhea" id="RHEA-COMP:10748"/>
        <dbReference type="ChEBI" id="CHEBI:83833"/>
        <dbReference type="ChEBI" id="CHEBI:83834"/>
        <dbReference type="EC" id="5.2.1.8"/>
    </reaction>
</comment>
<reference evidence="8 9" key="1">
    <citation type="journal article" date="2014" name="Int. J. Syst. Evol. Microbiol.">
        <title>Complete genome sequence of Corynebacterium casei LMG S-19264T (=DSM 44701T), isolated from a smear-ripened cheese.</title>
        <authorList>
            <consortium name="US DOE Joint Genome Institute (JGI-PGF)"/>
            <person name="Walter F."/>
            <person name="Albersmeier A."/>
            <person name="Kalinowski J."/>
            <person name="Ruckert C."/>
        </authorList>
    </citation>
    <scope>NUCLEOTIDE SEQUENCE [LARGE SCALE GENOMIC DNA]</scope>
    <source>
        <strain evidence="8 9">KCTC 12866</strain>
    </source>
</reference>
<keyword evidence="9" id="KW-1185">Reference proteome</keyword>
<evidence type="ECO:0000259" key="7">
    <source>
        <dbReference type="PROSITE" id="PS50059"/>
    </source>
</evidence>
<proteinExistence type="inferred from homology"/>
<evidence type="ECO:0000256" key="5">
    <source>
        <dbReference type="PROSITE-ProRule" id="PRU00277"/>
    </source>
</evidence>
<dbReference type="Pfam" id="PF00254">
    <property type="entry name" value="FKBP_C"/>
    <property type="match status" value="1"/>
</dbReference>
<dbReference type="PANTHER" id="PTHR43811">
    <property type="entry name" value="FKBP-TYPE PEPTIDYL-PROLYL CIS-TRANS ISOMERASE FKPA"/>
    <property type="match status" value="1"/>
</dbReference>
<comment type="similarity">
    <text evidence="2 6">Belongs to the FKBP-type PPIase family.</text>
</comment>
<evidence type="ECO:0000256" key="6">
    <source>
        <dbReference type="RuleBase" id="RU003915"/>
    </source>
</evidence>
<keyword evidence="4 5" id="KW-0413">Isomerase</keyword>
<dbReference type="PROSITE" id="PS51257">
    <property type="entry name" value="PROKAR_LIPOPROTEIN"/>
    <property type="match status" value="1"/>
</dbReference>
<dbReference type="GO" id="GO:0003755">
    <property type="term" value="F:peptidyl-prolyl cis-trans isomerase activity"/>
    <property type="evidence" value="ECO:0007669"/>
    <property type="project" value="UniProtKB-UniRule"/>
</dbReference>
<dbReference type="Gene3D" id="3.10.50.40">
    <property type="match status" value="2"/>
</dbReference>
<dbReference type="AlphaFoldDB" id="A0A8J3GAS0"/>
<keyword evidence="3 5" id="KW-0697">Rotamase</keyword>
<dbReference type="InterPro" id="IPR046357">
    <property type="entry name" value="PPIase_dom_sf"/>
</dbReference>
<organism evidence="8 9">
    <name type="scientific">Persicitalea jodogahamensis</name>
    <dbReference type="NCBI Taxonomy" id="402147"/>
    <lineage>
        <taxon>Bacteria</taxon>
        <taxon>Pseudomonadati</taxon>
        <taxon>Bacteroidota</taxon>
        <taxon>Cytophagia</taxon>
        <taxon>Cytophagales</taxon>
        <taxon>Spirosomataceae</taxon>
        <taxon>Persicitalea</taxon>
    </lineage>
</organism>
<dbReference type="EC" id="5.2.1.8" evidence="6"/>
<dbReference type="RefSeq" id="WP_189565665.1">
    <property type="nucleotide sequence ID" value="NZ_BMXF01000003.1"/>
</dbReference>
<comment type="caution">
    <text evidence="8">The sequence shown here is derived from an EMBL/GenBank/DDBJ whole genome shotgun (WGS) entry which is preliminary data.</text>
</comment>
<dbReference type="SUPFAM" id="SSF54534">
    <property type="entry name" value="FKBP-like"/>
    <property type="match status" value="2"/>
</dbReference>
<evidence type="ECO:0000256" key="2">
    <source>
        <dbReference type="ARBA" id="ARBA00006577"/>
    </source>
</evidence>
<sequence length="302" mass="32523">MLELRKYGWIVGLSLMLGCYLSACKDVSNQIGNDKKVQNDEEIRAYLAANNITAQSTKEGLYYKVVSKGASGQKAVVGDEIKVSYIARRLDGVLVDSSQLRLNIPSRAIYSISRLPYLSDEAMALVFGTPLLAEGDSATLLVPSHLVQRPAGIDGNLLFPAYTPLRVDLKVVSINTEAEQIDAFIREQGIFISETTESGLRFGKTVSKPDSVLLKTGDKASVKYTGRLLNNTIFDSGTITETIGSSSSVKGFAEGIAKMRVGEKANLIFPSSLGYGAPGRPEAGIPGLSALYFEVEVLSKTQ</sequence>
<dbReference type="PANTHER" id="PTHR43811:SF19">
    <property type="entry name" value="39 KDA FK506-BINDING NUCLEAR PROTEIN"/>
    <property type="match status" value="1"/>
</dbReference>
<accession>A0A8J3GAS0</accession>
<dbReference type="Proteomes" id="UP000598271">
    <property type="component" value="Unassembled WGS sequence"/>
</dbReference>
<evidence type="ECO:0000256" key="1">
    <source>
        <dbReference type="ARBA" id="ARBA00000971"/>
    </source>
</evidence>
<evidence type="ECO:0000256" key="4">
    <source>
        <dbReference type="ARBA" id="ARBA00023235"/>
    </source>
</evidence>